<reference evidence="2" key="1">
    <citation type="submission" date="2019-12" db="EMBL/GenBank/DDBJ databases">
        <authorList>
            <person name="Scholes J."/>
        </authorList>
    </citation>
    <scope>NUCLEOTIDE SEQUENCE</scope>
</reference>
<evidence type="ECO:0000313" key="3">
    <source>
        <dbReference type="Proteomes" id="UP001153555"/>
    </source>
</evidence>
<dbReference type="PANTHER" id="PTHR34199:SF2">
    <property type="entry name" value="NUMOD3 MOTIF FAMILY PROTEIN, EXPRESSED"/>
    <property type="match status" value="1"/>
</dbReference>
<proteinExistence type="predicted"/>
<gene>
    <name evidence="2" type="ORF">SHERM_25072</name>
</gene>
<dbReference type="PANTHER" id="PTHR34199">
    <property type="entry name" value="NUMOD3 MOTIF FAMILY PROTEIN, EXPRESSED"/>
    <property type="match status" value="1"/>
</dbReference>
<protein>
    <submittedName>
        <fullName evidence="2">Uncharacterized protein</fullName>
    </submittedName>
</protein>
<name>A0A9N7NID6_STRHE</name>
<dbReference type="Proteomes" id="UP001153555">
    <property type="component" value="Unassembled WGS sequence"/>
</dbReference>
<evidence type="ECO:0000313" key="2">
    <source>
        <dbReference type="EMBL" id="CAA0829501.1"/>
    </source>
</evidence>
<dbReference type="AlphaFoldDB" id="A0A9N7NID6"/>
<keyword evidence="3" id="KW-1185">Reference proteome</keyword>
<comment type="caution">
    <text evidence="2">The sequence shown here is derived from an EMBL/GenBank/DDBJ whole genome shotgun (WGS) entry which is preliminary data.</text>
</comment>
<sequence>MRSSRAKYYGTLEGIERRPRIKSSADGLPRKRSPKKDGISVLKKHETKSPAEQKRSKRSKAPLYKDPFASSKLEMLKNIRAQRAASVDKQSVAITRARLLIAEAEKAVQALETAAKTNPYAEASVIESRMLISEAQQIIKSIEAQETVLFENGNNLSENSTARVPTLKHVADPNVQEPLLFKHVKVNGVESNFEKLSPNDSVETGENLFHLTSSNGHISLPSKDLDAVEENLNGSSRLDCTSENLEGRNRQIKLAEECKSEKLEGPEKQIKSTKKKWVRGRLVEVEEC</sequence>
<feature type="region of interest" description="Disordered" evidence="1">
    <location>
        <begin position="1"/>
        <end position="64"/>
    </location>
</feature>
<accession>A0A9N7NID6</accession>
<dbReference type="EMBL" id="CACSLK010027773">
    <property type="protein sequence ID" value="CAA0829501.1"/>
    <property type="molecule type" value="Genomic_DNA"/>
</dbReference>
<feature type="compositionally biased region" description="Basic and acidic residues" evidence="1">
    <location>
        <begin position="35"/>
        <end position="54"/>
    </location>
</feature>
<organism evidence="2 3">
    <name type="scientific">Striga hermonthica</name>
    <name type="common">Purple witchweed</name>
    <name type="synonym">Buchnera hermonthica</name>
    <dbReference type="NCBI Taxonomy" id="68872"/>
    <lineage>
        <taxon>Eukaryota</taxon>
        <taxon>Viridiplantae</taxon>
        <taxon>Streptophyta</taxon>
        <taxon>Embryophyta</taxon>
        <taxon>Tracheophyta</taxon>
        <taxon>Spermatophyta</taxon>
        <taxon>Magnoliopsida</taxon>
        <taxon>eudicotyledons</taxon>
        <taxon>Gunneridae</taxon>
        <taxon>Pentapetalae</taxon>
        <taxon>asterids</taxon>
        <taxon>lamiids</taxon>
        <taxon>Lamiales</taxon>
        <taxon>Orobanchaceae</taxon>
        <taxon>Buchnereae</taxon>
        <taxon>Striga</taxon>
    </lineage>
</organism>
<dbReference type="OrthoDB" id="1935413at2759"/>
<evidence type="ECO:0000256" key="1">
    <source>
        <dbReference type="SAM" id="MobiDB-lite"/>
    </source>
</evidence>